<evidence type="ECO:0000313" key="3">
    <source>
        <dbReference type="Proteomes" id="UP000614334"/>
    </source>
</evidence>
<gene>
    <name evidence="2" type="ORF">RHS01_04651</name>
</gene>
<proteinExistence type="predicted"/>
<evidence type="ECO:0000256" key="1">
    <source>
        <dbReference type="SAM" id="Phobius"/>
    </source>
</evidence>
<accession>A0A8H7IC49</accession>
<keyword evidence="1" id="KW-0812">Transmembrane</keyword>
<keyword evidence="1" id="KW-1133">Transmembrane helix</keyword>
<organism evidence="2 3">
    <name type="scientific">Rhizoctonia solani</name>
    <dbReference type="NCBI Taxonomy" id="456999"/>
    <lineage>
        <taxon>Eukaryota</taxon>
        <taxon>Fungi</taxon>
        <taxon>Dikarya</taxon>
        <taxon>Basidiomycota</taxon>
        <taxon>Agaricomycotina</taxon>
        <taxon>Agaricomycetes</taxon>
        <taxon>Cantharellales</taxon>
        <taxon>Ceratobasidiaceae</taxon>
        <taxon>Rhizoctonia</taxon>
    </lineage>
</organism>
<keyword evidence="1" id="KW-0472">Membrane</keyword>
<dbReference type="AlphaFoldDB" id="A0A8H7IC49"/>
<sequence>MGPGPSCFFHVHEEEAKDLQVQGELPLIEADPGQHTRQPLFGLQAYFAFEGVWVIHFYSGGAGGSAGVMTGAGGGPWAVGAGPEGRTRMGLALGAALGVSLTAGVFVLLGMGTPGRLELGKPILDNIDCLQDILNVGSNLLANFGLFQEGPLNAVDLGLEPPEKADDPLE</sequence>
<reference evidence="2" key="1">
    <citation type="submission" date="2020-09" db="EMBL/GenBank/DDBJ databases">
        <title>Comparative genome analyses of four rice-infecting Rhizoctonia solani isolates reveal extensive enrichment of homogalacturonan modification genes.</title>
        <authorList>
            <person name="Lee D.-Y."/>
            <person name="Jeon J."/>
            <person name="Kim K.-T."/>
            <person name="Cheong K."/>
            <person name="Song H."/>
            <person name="Choi G."/>
            <person name="Ko J."/>
            <person name="Opiyo S.O."/>
            <person name="Zuo S."/>
            <person name="Madhav S."/>
            <person name="Lee Y.-H."/>
            <person name="Wang G.-L."/>
        </authorList>
    </citation>
    <scope>NUCLEOTIDE SEQUENCE</scope>
    <source>
        <strain evidence="2">AG1-IA B2</strain>
    </source>
</reference>
<dbReference type="Proteomes" id="UP000614334">
    <property type="component" value="Unassembled WGS sequence"/>
</dbReference>
<name>A0A8H7IC49_9AGAM</name>
<comment type="caution">
    <text evidence="2">The sequence shown here is derived from an EMBL/GenBank/DDBJ whole genome shotgun (WGS) entry which is preliminary data.</text>
</comment>
<protein>
    <submittedName>
        <fullName evidence="2">Uncharacterized protein</fullName>
    </submittedName>
</protein>
<feature type="transmembrane region" description="Helical" evidence="1">
    <location>
        <begin position="91"/>
        <end position="111"/>
    </location>
</feature>
<dbReference type="EMBL" id="JACYCF010000007">
    <property type="protein sequence ID" value="KAF8756013.1"/>
    <property type="molecule type" value="Genomic_DNA"/>
</dbReference>
<evidence type="ECO:0000313" key="2">
    <source>
        <dbReference type="EMBL" id="KAF8756013.1"/>
    </source>
</evidence>